<organism evidence="1 2">
    <name type="scientific">Aquimarina hainanensis</name>
    <dbReference type="NCBI Taxonomy" id="1578017"/>
    <lineage>
        <taxon>Bacteria</taxon>
        <taxon>Pseudomonadati</taxon>
        <taxon>Bacteroidota</taxon>
        <taxon>Flavobacteriia</taxon>
        <taxon>Flavobacteriales</taxon>
        <taxon>Flavobacteriaceae</taxon>
        <taxon>Aquimarina</taxon>
    </lineage>
</organism>
<evidence type="ECO:0000313" key="1">
    <source>
        <dbReference type="EMBL" id="MFD2593524.1"/>
    </source>
</evidence>
<protein>
    <submittedName>
        <fullName evidence="1">Carboxypeptidase-like regulatory domain-containing protein</fullName>
    </submittedName>
</protein>
<name>A0ABW5NET2_9FLAO</name>
<dbReference type="InterPro" id="IPR008969">
    <property type="entry name" value="CarboxyPept-like_regulatory"/>
</dbReference>
<comment type="caution">
    <text evidence="1">The sequence shown here is derived from an EMBL/GenBank/DDBJ whole genome shotgun (WGS) entry which is preliminary data.</text>
</comment>
<reference evidence="2" key="1">
    <citation type="journal article" date="2019" name="Int. J. Syst. Evol. Microbiol.">
        <title>The Global Catalogue of Microorganisms (GCM) 10K type strain sequencing project: providing services to taxonomists for standard genome sequencing and annotation.</title>
        <authorList>
            <consortium name="The Broad Institute Genomics Platform"/>
            <consortium name="The Broad Institute Genome Sequencing Center for Infectious Disease"/>
            <person name="Wu L."/>
            <person name="Ma J."/>
        </authorList>
    </citation>
    <scope>NUCLEOTIDE SEQUENCE [LARGE SCALE GENOMIC DNA]</scope>
    <source>
        <strain evidence="2">KCTC 42423</strain>
    </source>
</reference>
<sequence length="429" mass="49650">MKNYNNPSVSFTSYPLLYFLITCLFFPYSKSSAFQETVNYDSYKGYIIDHSSKKPISSVTISLLDTNISTISNQEGEFLLKVPKKIAENTVLISHLGFKDKKILLSSLNQKKNTIYLIPSITELSQVNLTPSTPEEIIRAVIKKKGVNYFGDHTIMTAFYRESIKKRRTYVSLSEAVVEIYKNPYTSTKPDMIKLHRARKSADYKKLDTLAIKLQGGPSTSLYIDLIKNTDFLLTSDITNYYRFSFDETTKINDRDIYVLNFEQHPYIKDLLYRGKLYVDAKTMALTKATLSLNLSDKEKASKMFVKKKPGSAKVYPTEVSYDIYYREKAGKWYYGYGKIDLAFKINWKKRLFNSHYKLNVELAITDWKKNQEDLFLKASERLKSSVVISDEASGFSDPQFWGDYNVIEPERPIESVIKKIKKQLRKLN</sequence>
<dbReference type="Gene3D" id="2.60.40.1120">
    <property type="entry name" value="Carboxypeptidase-like, regulatory domain"/>
    <property type="match status" value="1"/>
</dbReference>
<gene>
    <name evidence="1" type="ORF">ACFSTE_21985</name>
</gene>
<dbReference type="RefSeq" id="WP_378254034.1">
    <property type="nucleotide sequence ID" value="NZ_JBHSJV010000001.1"/>
</dbReference>
<dbReference type="SUPFAM" id="SSF49464">
    <property type="entry name" value="Carboxypeptidase regulatory domain-like"/>
    <property type="match status" value="1"/>
</dbReference>
<dbReference type="Proteomes" id="UP001597459">
    <property type="component" value="Unassembled WGS sequence"/>
</dbReference>
<proteinExistence type="predicted"/>
<keyword evidence="2" id="KW-1185">Reference proteome</keyword>
<evidence type="ECO:0000313" key="2">
    <source>
        <dbReference type="Proteomes" id="UP001597459"/>
    </source>
</evidence>
<accession>A0ABW5NET2</accession>
<dbReference type="Pfam" id="PF13715">
    <property type="entry name" value="CarbopepD_reg_2"/>
    <property type="match status" value="1"/>
</dbReference>
<dbReference type="EMBL" id="JBHULX010000048">
    <property type="protein sequence ID" value="MFD2593524.1"/>
    <property type="molecule type" value="Genomic_DNA"/>
</dbReference>